<dbReference type="PRINTS" id="PR00142">
    <property type="entry name" value="RECA"/>
</dbReference>
<dbReference type="GO" id="GO:0005524">
    <property type="term" value="F:ATP binding"/>
    <property type="evidence" value="ECO:0007669"/>
    <property type="project" value="UniProtKB-KW"/>
</dbReference>
<comment type="similarity">
    <text evidence="1">Belongs to the RecA family.</text>
</comment>
<dbReference type="GO" id="GO:0140664">
    <property type="term" value="F:ATP-dependent DNA damage sensor activity"/>
    <property type="evidence" value="ECO:0007669"/>
    <property type="project" value="InterPro"/>
</dbReference>
<sequence length="387" mass="42909">MAKSKSKSELEDALANTLADSINKQFKGQALKTAFFLSGDDDSPSNVKEWISSGCDSLDLAISNRPYGGFPVGRITEITGLEASGKSLLASHTLAETQKKGGLAVYIDTEAATSSEFLQAIGVDLKTMLYVPLETVEEIFETIETIVEQVRKSDKDRLVTIIVDSIMGASTKIEMSAEYDKDGYATSKSIILSKAMRKVTNWIARERICLIFTNQLRTKMGVSFGDQWTTAGGKAIPFHASVRLRLKNTGMIKAKINGVEQVVGSKTEVQVVKNRMGPPHRKVNYEIYYDSGIDNYGGWLETMKKFDLVKQSGAHYTLEDVDTETGEVFGEIKFQSKNFIDKVISKPEVKNRLYQRICDAYIFKYQAGIDGGIDDVIITDEVYDEEG</sequence>
<protein>
    <submittedName>
        <fullName evidence="7">RecA RecA/RadA recombinase</fullName>
    </submittedName>
</protein>
<dbReference type="InterPro" id="IPR013765">
    <property type="entry name" value="DNA_recomb/repair_RecA"/>
</dbReference>
<organism evidence="7">
    <name type="scientific">uncultured Caudovirales phage</name>
    <dbReference type="NCBI Taxonomy" id="2100421"/>
    <lineage>
        <taxon>Viruses</taxon>
        <taxon>Duplodnaviria</taxon>
        <taxon>Heunggongvirae</taxon>
        <taxon>Uroviricota</taxon>
        <taxon>Caudoviricetes</taxon>
        <taxon>Peduoviridae</taxon>
        <taxon>Maltschvirus</taxon>
        <taxon>Maltschvirus maltsch</taxon>
    </lineage>
</organism>
<dbReference type="GO" id="GO:0006310">
    <property type="term" value="P:DNA recombination"/>
    <property type="evidence" value="ECO:0007669"/>
    <property type="project" value="UniProtKB-KW"/>
</dbReference>
<dbReference type="SUPFAM" id="SSF52540">
    <property type="entry name" value="P-loop containing nucleoside triphosphate hydrolases"/>
    <property type="match status" value="1"/>
</dbReference>
<proteinExistence type="inferred from homology"/>
<evidence type="ECO:0000256" key="3">
    <source>
        <dbReference type="ARBA" id="ARBA00022840"/>
    </source>
</evidence>
<evidence type="ECO:0000313" key="7">
    <source>
        <dbReference type="EMBL" id="CAB4160483.1"/>
    </source>
</evidence>
<evidence type="ECO:0000256" key="1">
    <source>
        <dbReference type="ARBA" id="ARBA00009391"/>
    </source>
</evidence>
<dbReference type="EMBL" id="LR796697">
    <property type="protein sequence ID" value="CAB4160483.1"/>
    <property type="molecule type" value="Genomic_DNA"/>
</dbReference>
<feature type="domain" description="RecA family profile 2" evidence="6">
    <location>
        <begin position="221"/>
        <end position="298"/>
    </location>
</feature>
<evidence type="ECO:0000256" key="4">
    <source>
        <dbReference type="ARBA" id="ARBA00023172"/>
    </source>
</evidence>
<accession>A0A6J5NNP5</accession>
<reference evidence="7" key="1">
    <citation type="submission" date="2020-04" db="EMBL/GenBank/DDBJ databases">
        <authorList>
            <person name="Chiriac C."/>
            <person name="Salcher M."/>
            <person name="Ghai R."/>
            <person name="Kavagutti S V."/>
        </authorList>
    </citation>
    <scope>NUCLEOTIDE SEQUENCE</scope>
</reference>
<keyword evidence="3" id="KW-0067">ATP-binding</keyword>
<dbReference type="Pfam" id="PF00154">
    <property type="entry name" value="RecA_N"/>
    <property type="match status" value="1"/>
</dbReference>
<dbReference type="InterPro" id="IPR049428">
    <property type="entry name" value="RecA-like_N"/>
</dbReference>
<evidence type="ECO:0000256" key="2">
    <source>
        <dbReference type="ARBA" id="ARBA00022741"/>
    </source>
</evidence>
<gene>
    <name evidence="7" type="ORF">UFOVP723_222</name>
</gene>
<dbReference type="Gene3D" id="3.40.50.300">
    <property type="entry name" value="P-loop containing nucleotide triphosphate hydrolases"/>
    <property type="match status" value="1"/>
</dbReference>
<dbReference type="PROSITE" id="PS50162">
    <property type="entry name" value="RECA_2"/>
    <property type="match status" value="1"/>
</dbReference>
<dbReference type="PANTHER" id="PTHR45900:SF1">
    <property type="entry name" value="MITOCHONDRIAL DNA REPAIR PROTEIN RECA HOMOLOG-RELATED"/>
    <property type="match status" value="1"/>
</dbReference>
<name>A0A6J5NNP5_9CAUD</name>
<dbReference type="GO" id="GO:0003697">
    <property type="term" value="F:single-stranded DNA binding"/>
    <property type="evidence" value="ECO:0007669"/>
    <property type="project" value="InterPro"/>
</dbReference>
<dbReference type="PANTHER" id="PTHR45900">
    <property type="entry name" value="RECA"/>
    <property type="match status" value="1"/>
</dbReference>
<dbReference type="PROSITE" id="PS50163">
    <property type="entry name" value="RECA_3"/>
    <property type="match status" value="1"/>
</dbReference>
<dbReference type="InterPro" id="IPR020588">
    <property type="entry name" value="RecA_ATP-bd"/>
</dbReference>
<feature type="domain" description="RecA family profile 1" evidence="5">
    <location>
        <begin position="47"/>
        <end position="216"/>
    </location>
</feature>
<dbReference type="GO" id="GO:0006281">
    <property type="term" value="P:DNA repair"/>
    <property type="evidence" value="ECO:0007669"/>
    <property type="project" value="InterPro"/>
</dbReference>
<evidence type="ECO:0000259" key="6">
    <source>
        <dbReference type="PROSITE" id="PS50163"/>
    </source>
</evidence>
<keyword evidence="4" id="KW-0233">DNA recombination</keyword>
<evidence type="ECO:0000259" key="5">
    <source>
        <dbReference type="PROSITE" id="PS50162"/>
    </source>
</evidence>
<dbReference type="InterPro" id="IPR027417">
    <property type="entry name" value="P-loop_NTPase"/>
</dbReference>
<keyword evidence="2" id="KW-0547">Nucleotide-binding</keyword>
<dbReference type="InterPro" id="IPR020587">
    <property type="entry name" value="RecA_monomer-monomer_interface"/>
</dbReference>